<accession>A0AAW1MMV4</accession>
<keyword evidence="2" id="KW-1185">Reference proteome</keyword>
<dbReference type="EMBL" id="JASPKY010000032">
    <property type="protein sequence ID" value="KAK9747237.1"/>
    <property type="molecule type" value="Genomic_DNA"/>
</dbReference>
<evidence type="ECO:0000313" key="2">
    <source>
        <dbReference type="Proteomes" id="UP001458880"/>
    </source>
</evidence>
<protein>
    <recommendedName>
        <fullName evidence="3">GAG-pre-integrase domain-containing protein</fullName>
    </recommendedName>
</protein>
<dbReference type="Proteomes" id="UP001458880">
    <property type="component" value="Unassembled WGS sequence"/>
</dbReference>
<organism evidence="1 2">
    <name type="scientific">Popillia japonica</name>
    <name type="common">Japanese beetle</name>
    <dbReference type="NCBI Taxonomy" id="7064"/>
    <lineage>
        <taxon>Eukaryota</taxon>
        <taxon>Metazoa</taxon>
        <taxon>Ecdysozoa</taxon>
        <taxon>Arthropoda</taxon>
        <taxon>Hexapoda</taxon>
        <taxon>Insecta</taxon>
        <taxon>Pterygota</taxon>
        <taxon>Neoptera</taxon>
        <taxon>Endopterygota</taxon>
        <taxon>Coleoptera</taxon>
        <taxon>Polyphaga</taxon>
        <taxon>Scarabaeiformia</taxon>
        <taxon>Scarabaeidae</taxon>
        <taxon>Rutelinae</taxon>
        <taxon>Popillia</taxon>
    </lineage>
</organism>
<proteinExistence type="predicted"/>
<evidence type="ECO:0000313" key="1">
    <source>
        <dbReference type="EMBL" id="KAK9747237.1"/>
    </source>
</evidence>
<reference evidence="1 2" key="1">
    <citation type="journal article" date="2024" name="BMC Genomics">
        <title>De novo assembly and annotation of Popillia japonica's genome with initial clues to its potential as an invasive pest.</title>
        <authorList>
            <person name="Cucini C."/>
            <person name="Boschi S."/>
            <person name="Funari R."/>
            <person name="Cardaioli E."/>
            <person name="Iannotti N."/>
            <person name="Marturano G."/>
            <person name="Paoli F."/>
            <person name="Bruttini M."/>
            <person name="Carapelli A."/>
            <person name="Frati F."/>
            <person name="Nardi F."/>
        </authorList>
    </citation>
    <scope>NUCLEOTIDE SEQUENCE [LARGE SCALE GENOMIC DNA]</scope>
    <source>
        <strain evidence="1">DMR45628</strain>
    </source>
</reference>
<gene>
    <name evidence="1" type="ORF">QE152_g5433</name>
</gene>
<dbReference type="AlphaFoldDB" id="A0AAW1MMV4"/>
<name>A0AAW1MMV4_POPJA</name>
<comment type="caution">
    <text evidence="1">The sequence shown here is derived from an EMBL/GenBank/DDBJ whole genome shotgun (WGS) entry which is preliminary data.</text>
</comment>
<sequence>MYSEKFTNGELWHKRLGHLNRKVDDYSRKVFLYFLQNKSEVTETFKNFKSLVENQTGNQTEVTTKAQD</sequence>
<evidence type="ECO:0008006" key="3">
    <source>
        <dbReference type="Google" id="ProtNLM"/>
    </source>
</evidence>